<dbReference type="EMBL" id="JAPFQN010000003">
    <property type="protein sequence ID" value="MCX2743163.1"/>
    <property type="molecule type" value="Genomic_DNA"/>
</dbReference>
<dbReference type="InterPro" id="IPR037049">
    <property type="entry name" value="DUF1214_C_sf"/>
</dbReference>
<dbReference type="Pfam" id="PF06863">
    <property type="entry name" value="DUF1254"/>
    <property type="match status" value="1"/>
</dbReference>
<dbReference type="InterPro" id="IPR037050">
    <property type="entry name" value="DUF1254_sf"/>
</dbReference>
<feature type="domain" description="DUF1254" evidence="3">
    <location>
        <begin position="83"/>
        <end position="140"/>
    </location>
</feature>
<feature type="signal peptide" evidence="1">
    <location>
        <begin position="1"/>
        <end position="23"/>
    </location>
</feature>
<dbReference type="InterPro" id="IPR010621">
    <property type="entry name" value="DUF1214"/>
</dbReference>
<proteinExistence type="predicted"/>
<evidence type="ECO:0000259" key="2">
    <source>
        <dbReference type="Pfam" id="PF06742"/>
    </source>
</evidence>
<gene>
    <name evidence="4" type="ORF">OO013_04765</name>
</gene>
<accession>A0ABT3RNQ8</accession>
<dbReference type="Gene3D" id="2.60.120.600">
    <property type="entry name" value="Domain of unknown function DUF1214, C-terminal domain"/>
    <property type="match status" value="1"/>
</dbReference>
<dbReference type="PROSITE" id="PS51257">
    <property type="entry name" value="PROKAR_LIPOPROTEIN"/>
    <property type="match status" value="1"/>
</dbReference>
<dbReference type="SUPFAM" id="SSF160935">
    <property type="entry name" value="VPA0735-like"/>
    <property type="match status" value="1"/>
</dbReference>
<evidence type="ECO:0000313" key="5">
    <source>
        <dbReference type="Proteomes" id="UP001209885"/>
    </source>
</evidence>
<dbReference type="Gene3D" id="2.60.40.1610">
    <property type="entry name" value="Domain of unknown function DUF1254"/>
    <property type="match status" value="1"/>
</dbReference>
<name>A0ABT3RNQ8_9BACT</name>
<protein>
    <submittedName>
        <fullName evidence="4">DUF1214 domain-containing protein</fullName>
    </submittedName>
</protein>
<evidence type="ECO:0000313" key="4">
    <source>
        <dbReference type="EMBL" id="MCX2743163.1"/>
    </source>
</evidence>
<dbReference type="PANTHER" id="PTHR36509:SF2">
    <property type="entry name" value="BLL3101 PROTEIN"/>
    <property type="match status" value="1"/>
</dbReference>
<keyword evidence="5" id="KW-1185">Reference proteome</keyword>
<dbReference type="Pfam" id="PF06742">
    <property type="entry name" value="DUF1214"/>
    <property type="match status" value="1"/>
</dbReference>
<dbReference type="PANTHER" id="PTHR36509">
    <property type="entry name" value="BLL3101 PROTEIN"/>
    <property type="match status" value="1"/>
</dbReference>
<evidence type="ECO:0000259" key="3">
    <source>
        <dbReference type="Pfam" id="PF06863"/>
    </source>
</evidence>
<feature type="domain" description="DUF1214" evidence="2">
    <location>
        <begin position="360"/>
        <end position="460"/>
    </location>
</feature>
<reference evidence="4 5" key="1">
    <citation type="submission" date="2022-11" db="EMBL/GenBank/DDBJ databases">
        <title>The characterization of three novel Bacteroidetes species and genomic analysis of their roles in tidal elemental geochemical cycles.</title>
        <authorList>
            <person name="Ma K."/>
        </authorList>
    </citation>
    <scope>NUCLEOTIDE SEQUENCE [LARGE SCALE GENOMIC DNA]</scope>
    <source>
        <strain evidence="4 5">M17</strain>
    </source>
</reference>
<dbReference type="RefSeq" id="WP_266055537.1">
    <property type="nucleotide sequence ID" value="NZ_JAPFQN010000003.1"/>
</dbReference>
<organism evidence="4 5">
    <name type="scientific">Mangrovivirga halotolerans</name>
    <dbReference type="NCBI Taxonomy" id="2993936"/>
    <lineage>
        <taxon>Bacteria</taxon>
        <taxon>Pseudomonadati</taxon>
        <taxon>Bacteroidota</taxon>
        <taxon>Cytophagia</taxon>
        <taxon>Cytophagales</taxon>
        <taxon>Mangrovivirgaceae</taxon>
        <taxon>Mangrovivirga</taxon>
    </lineage>
</organism>
<sequence>MKTLAKFSFLLMLVITISCNSSSNDTIKFETDDQGFIILSNEEIEDIVKRSYQYVAMYNVNQKMALAESGMTTRGYNKGLKNTKLLDHTAKFISRPNNDVLYQTAMLDLRKDPIILQFPAIDSKYVSLMVTGYDHYVNIPLSTVNGDFDKPTSILFYTKRTENYNGEDIEGIDKKMELTGDFNSAVLRVMPHANEPEKYQKIIDQINNIKGVSLSEYLGKPKLPPEEVDFPAYGATDADIFENNLLEVMQFIFNHTTFDPDFKLDQAVLDRYEKLGVVPGKKFDPSTTAKIDGEKFKEVSLKVKKESFAIFSDPKQSKKLSTTLFLPKGSAGLESLLVPSIVGPIGQPAKEALYPPVLTEDGKPINAMNDYKISLSKEEMPPAKAFWSFTLYEKENGFFIPNDHKKYSVGENSGMKLNDDGGIDIYISAEKPDGVPAENWLPINRADLEMDVILRIYQPDLEKIKTWKSPTAVKI</sequence>
<comment type="caution">
    <text evidence="4">The sequence shown here is derived from an EMBL/GenBank/DDBJ whole genome shotgun (WGS) entry which is preliminary data.</text>
</comment>
<keyword evidence="1" id="KW-0732">Signal</keyword>
<evidence type="ECO:0000256" key="1">
    <source>
        <dbReference type="SAM" id="SignalP"/>
    </source>
</evidence>
<dbReference type="InterPro" id="IPR010679">
    <property type="entry name" value="DUF1254"/>
</dbReference>
<dbReference type="Proteomes" id="UP001209885">
    <property type="component" value="Unassembled WGS sequence"/>
</dbReference>
<feature type="chain" id="PRO_5046311997" evidence="1">
    <location>
        <begin position="24"/>
        <end position="475"/>
    </location>
</feature>